<feature type="region of interest" description="Disordered" evidence="12">
    <location>
        <begin position="583"/>
        <end position="608"/>
    </location>
</feature>
<sequence length="703" mass="78206">MADEAEDEREEELSTISAIFPELIVDPANPFSASLEIPVAPADPVKVRFPPPVDESVNILPPGADDGAGLGIPDVHLLNFLPSIQLQLELPKGYPENEPPIVKLTTSLGWLPATTLEQLQEQAAVLWDEYGHLQVVFAYIDFIQQAAENGFDIEDGTLDIDQDLKIPLLDFDIKTKRQKFEQETFDCGICLEPKKGSSCYRLKKCCHVFCVDCLQDFYVNAITEGDVANVKCLAPDCGVERDNNTKRAKKAARTLSPNELLQIPIERSLVQRYVDLKRKKKLESSKDTVYCPRQWCQGPASVKRRVKKDLSRFDDEESADEAEVPSIDDEKKKAEDKAVAINDRLRICEDCDYAFCRVCLTGWHGEFVRCWPKSTTELSEVDQASYDYIRLHTSPCPTCSSPSQKTHGCNHMNCYQCNTHFCYLCSAWLDPQNPYKHFNDKKIGCYQRLWELEEGDDGNGNVRFEGARGWEAAAAAADEADEAERLREQAPNDGVIAAVPEAPVPPPALVPAPEPGEIINMAVPDLHALRQMDEAQIEEVMNNIPEEAAEQLIADIFAAAGVPNGLPANIQPGWRLPGLAQREPGRPRQHRLPRLGGGNQFARHAGGDWGARRINDGHAARREIAALGQQNYIRQVRGEDWIGPQEDLGDEGNQEIDEVGRDGLAEPGDHVEEPPAFVVLPPRGRVGRNGREFTEKRSVGPIT</sequence>
<evidence type="ECO:0000256" key="3">
    <source>
        <dbReference type="ARBA" id="ARBA00012251"/>
    </source>
</evidence>
<dbReference type="InterPro" id="IPR013083">
    <property type="entry name" value="Znf_RING/FYVE/PHD"/>
</dbReference>
<dbReference type="GO" id="GO:0016567">
    <property type="term" value="P:protein ubiquitination"/>
    <property type="evidence" value="ECO:0007669"/>
    <property type="project" value="InterPro"/>
</dbReference>
<comment type="caution">
    <text evidence="16">The sequence shown here is derived from an EMBL/GenBank/DDBJ whole genome shotgun (WGS) entry which is preliminary data.</text>
</comment>
<accession>A0A8H3YQ49</accession>
<evidence type="ECO:0000256" key="2">
    <source>
        <dbReference type="ARBA" id="ARBA00004906"/>
    </source>
</evidence>
<dbReference type="Gene3D" id="3.10.110.10">
    <property type="entry name" value="Ubiquitin Conjugating Enzyme"/>
    <property type="match status" value="1"/>
</dbReference>
<protein>
    <recommendedName>
        <fullName evidence="3">RBR-type E3 ubiquitin transferase</fullName>
        <ecNumber evidence="3">2.3.2.31</ecNumber>
    </recommendedName>
</protein>
<evidence type="ECO:0000313" key="16">
    <source>
        <dbReference type="EMBL" id="KAE9969039.1"/>
    </source>
</evidence>
<evidence type="ECO:0000256" key="6">
    <source>
        <dbReference type="ARBA" id="ARBA00022737"/>
    </source>
</evidence>
<dbReference type="Pfam" id="PF01485">
    <property type="entry name" value="IBR"/>
    <property type="match status" value="1"/>
</dbReference>
<dbReference type="InterPro" id="IPR017907">
    <property type="entry name" value="Znf_RING_CS"/>
</dbReference>
<evidence type="ECO:0000256" key="11">
    <source>
        <dbReference type="PROSITE-ProRule" id="PRU00175"/>
    </source>
</evidence>
<dbReference type="PROSITE" id="PS50908">
    <property type="entry name" value="RWD"/>
    <property type="match status" value="1"/>
</dbReference>
<dbReference type="PROSITE" id="PS50089">
    <property type="entry name" value="ZF_RING_2"/>
    <property type="match status" value="1"/>
</dbReference>
<dbReference type="Pfam" id="PF22191">
    <property type="entry name" value="IBR_1"/>
    <property type="match status" value="1"/>
</dbReference>
<dbReference type="CDD" id="cd23134">
    <property type="entry name" value="RING-HC_ITT1-like"/>
    <property type="match status" value="1"/>
</dbReference>
<dbReference type="SUPFAM" id="SSF57850">
    <property type="entry name" value="RING/U-box"/>
    <property type="match status" value="2"/>
</dbReference>
<evidence type="ECO:0000256" key="7">
    <source>
        <dbReference type="ARBA" id="ARBA00022771"/>
    </source>
</evidence>
<dbReference type="CDD" id="cd23820">
    <property type="entry name" value="RWD_RNF14"/>
    <property type="match status" value="1"/>
</dbReference>
<evidence type="ECO:0000259" key="13">
    <source>
        <dbReference type="PROSITE" id="PS50089"/>
    </source>
</evidence>
<evidence type="ECO:0000256" key="12">
    <source>
        <dbReference type="SAM" id="MobiDB-lite"/>
    </source>
</evidence>
<dbReference type="GO" id="GO:0061630">
    <property type="term" value="F:ubiquitin protein ligase activity"/>
    <property type="evidence" value="ECO:0007669"/>
    <property type="project" value="UniProtKB-EC"/>
</dbReference>
<dbReference type="SMART" id="SM00647">
    <property type="entry name" value="IBR"/>
    <property type="match status" value="1"/>
</dbReference>
<dbReference type="InterPro" id="IPR001841">
    <property type="entry name" value="Znf_RING"/>
</dbReference>
<dbReference type="PANTHER" id="PTHR11685">
    <property type="entry name" value="RBR FAMILY RING FINGER AND IBR DOMAIN-CONTAINING"/>
    <property type="match status" value="1"/>
</dbReference>
<feature type="compositionally biased region" description="Basic and acidic residues" evidence="12">
    <location>
        <begin position="658"/>
        <end position="673"/>
    </location>
</feature>
<feature type="domain" description="RING-type" evidence="13">
    <location>
        <begin position="187"/>
        <end position="232"/>
    </location>
</feature>
<dbReference type="SMART" id="SM00591">
    <property type="entry name" value="RWD"/>
    <property type="match status" value="1"/>
</dbReference>
<dbReference type="InterPro" id="IPR006575">
    <property type="entry name" value="RWD_dom"/>
</dbReference>
<feature type="compositionally biased region" description="Acidic residues" evidence="12">
    <location>
        <begin position="314"/>
        <end position="327"/>
    </location>
</feature>
<dbReference type="CDD" id="cd20354">
    <property type="entry name" value="Rcat_RBR_RNF14"/>
    <property type="match status" value="1"/>
</dbReference>
<dbReference type="InterPro" id="IPR016135">
    <property type="entry name" value="UBQ-conjugating_enzyme/RWD"/>
</dbReference>
<keyword evidence="4" id="KW-0808">Transferase</keyword>
<keyword evidence="8" id="KW-0833">Ubl conjugation pathway</keyword>
<dbReference type="FunFam" id="3.30.40.10:FF:000416">
    <property type="entry name" value="RBR-type E3 ubiquitin transferase"/>
    <property type="match status" value="1"/>
</dbReference>
<evidence type="ECO:0000256" key="8">
    <source>
        <dbReference type="ARBA" id="ARBA00022786"/>
    </source>
</evidence>
<proteinExistence type="inferred from homology"/>
<comment type="pathway">
    <text evidence="2">Protein modification; protein ubiquitination.</text>
</comment>
<dbReference type="Gene3D" id="3.30.40.10">
    <property type="entry name" value="Zinc/RING finger domain, C3HC4 (zinc finger)"/>
    <property type="match status" value="1"/>
</dbReference>
<evidence type="ECO:0000259" key="15">
    <source>
        <dbReference type="PROSITE" id="PS51873"/>
    </source>
</evidence>
<feature type="region of interest" description="Disordered" evidence="12">
    <location>
        <begin position="643"/>
        <end position="703"/>
    </location>
</feature>
<dbReference type="Gene3D" id="1.20.120.1750">
    <property type="match status" value="1"/>
</dbReference>
<dbReference type="GO" id="GO:0008270">
    <property type="term" value="F:zinc ion binding"/>
    <property type="evidence" value="ECO:0007669"/>
    <property type="project" value="UniProtKB-KW"/>
</dbReference>
<dbReference type="SUPFAM" id="SSF54495">
    <property type="entry name" value="UBC-like"/>
    <property type="match status" value="1"/>
</dbReference>
<reference evidence="16 17" key="1">
    <citation type="submission" date="2019-11" db="EMBL/GenBank/DDBJ databases">
        <title>Venturia inaequalis Genome Resource.</title>
        <authorList>
            <person name="Lichtner F.J."/>
        </authorList>
    </citation>
    <scope>NUCLEOTIDE SEQUENCE [LARGE SCALE GENOMIC DNA]</scope>
    <source>
        <strain evidence="16">Bline_iso_100314</strain>
    </source>
</reference>
<comment type="catalytic activity">
    <reaction evidence="1">
        <text>[E2 ubiquitin-conjugating enzyme]-S-ubiquitinyl-L-cysteine + [acceptor protein]-L-lysine = [E2 ubiquitin-conjugating enzyme]-L-cysteine + [acceptor protein]-N(6)-ubiquitinyl-L-lysine.</text>
        <dbReference type="EC" id="2.3.2.31"/>
    </reaction>
</comment>
<feature type="domain" description="RING-type" evidence="15">
    <location>
        <begin position="183"/>
        <end position="449"/>
    </location>
</feature>
<dbReference type="EMBL" id="WNWQ01000385">
    <property type="protein sequence ID" value="KAE9969039.1"/>
    <property type="molecule type" value="Genomic_DNA"/>
</dbReference>
<dbReference type="Proteomes" id="UP000433883">
    <property type="component" value="Unassembled WGS sequence"/>
</dbReference>
<keyword evidence="5" id="KW-0479">Metal-binding</keyword>
<keyword evidence="7 11" id="KW-0863">Zinc-finger</keyword>
<comment type="similarity">
    <text evidence="10">Belongs to the RBR family. RNF14 subfamily.</text>
</comment>
<evidence type="ECO:0000259" key="14">
    <source>
        <dbReference type="PROSITE" id="PS50908"/>
    </source>
</evidence>
<evidence type="ECO:0000256" key="9">
    <source>
        <dbReference type="ARBA" id="ARBA00022833"/>
    </source>
</evidence>
<evidence type="ECO:0000313" key="17">
    <source>
        <dbReference type="Proteomes" id="UP000433883"/>
    </source>
</evidence>
<evidence type="ECO:0000256" key="10">
    <source>
        <dbReference type="ARBA" id="ARBA00044508"/>
    </source>
</evidence>
<keyword evidence="9" id="KW-0862">Zinc</keyword>
<feature type="region of interest" description="Disordered" evidence="12">
    <location>
        <begin position="314"/>
        <end position="333"/>
    </location>
</feature>
<dbReference type="InterPro" id="IPR047548">
    <property type="entry name" value="Rcat_RBR_RNF14"/>
</dbReference>
<dbReference type="EC" id="2.3.2.31" evidence="3"/>
<gene>
    <name evidence="16" type="ORF">BLS_005536</name>
</gene>
<feature type="domain" description="RWD" evidence="14">
    <location>
        <begin position="11"/>
        <end position="150"/>
    </location>
</feature>
<keyword evidence="6" id="KW-0677">Repeat</keyword>
<evidence type="ECO:0000256" key="5">
    <source>
        <dbReference type="ARBA" id="ARBA00022723"/>
    </source>
</evidence>
<dbReference type="InterPro" id="IPR031127">
    <property type="entry name" value="E3_UB_ligase_RBR"/>
</dbReference>
<evidence type="ECO:0000256" key="1">
    <source>
        <dbReference type="ARBA" id="ARBA00001798"/>
    </source>
</evidence>
<organism evidence="16 17">
    <name type="scientific">Venturia inaequalis</name>
    <name type="common">Apple scab fungus</name>
    <dbReference type="NCBI Taxonomy" id="5025"/>
    <lineage>
        <taxon>Eukaryota</taxon>
        <taxon>Fungi</taxon>
        <taxon>Dikarya</taxon>
        <taxon>Ascomycota</taxon>
        <taxon>Pezizomycotina</taxon>
        <taxon>Dothideomycetes</taxon>
        <taxon>Pleosporomycetidae</taxon>
        <taxon>Venturiales</taxon>
        <taxon>Venturiaceae</taxon>
        <taxon>Venturia</taxon>
    </lineage>
</organism>
<name>A0A8H3YQ49_VENIN</name>
<dbReference type="InterPro" id="IPR044066">
    <property type="entry name" value="TRIAD_supradom"/>
</dbReference>
<feature type="compositionally biased region" description="Basic and acidic residues" evidence="12">
    <location>
        <begin position="689"/>
        <end position="703"/>
    </location>
</feature>
<dbReference type="InterPro" id="IPR002867">
    <property type="entry name" value="IBR_dom"/>
</dbReference>
<dbReference type="PROSITE" id="PS00518">
    <property type="entry name" value="ZF_RING_1"/>
    <property type="match status" value="1"/>
</dbReference>
<dbReference type="PROSITE" id="PS51873">
    <property type="entry name" value="TRIAD"/>
    <property type="match status" value="1"/>
</dbReference>
<dbReference type="AlphaFoldDB" id="A0A8H3YQ49"/>
<evidence type="ECO:0000256" key="4">
    <source>
        <dbReference type="ARBA" id="ARBA00022679"/>
    </source>
</evidence>
<feature type="compositionally biased region" description="Acidic residues" evidence="12">
    <location>
        <begin position="647"/>
        <end position="657"/>
    </location>
</feature>
<dbReference type="Pfam" id="PF05773">
    <property type="entry name" value="RWD"/>
    <property type="match status" value="1"/>
</dbReference>